<reference evidence="2" key="1">
    <citation type="submission" date="2023-03" db="EMBL/GenBank/DDBJ databases">
        <authorList>
            <person name="Julca I."/>
        </authorList>
    </citation>
    <scope>NUCLEOTIDE SEQUENCE</scope>
</reference>
<evidence type="ECO:0000313" key="2">
    <source>
        <dbReference type="EMBL" id="CAI9094730.1"/>
    </source>
</evidence>
<keyword evidence="3" id="KW-1185">Reference proteome</keyword>
<gene>
    <name evidence="2" type="ORF">OLC1_LOCUS5833</name>
</gene>
<sequence>MKHDSRTDRFEERENDVILDGPLSNYDDHYIDCGDIGGVWYYIEVVIKNDRRLKPKYGSHQARIKSTKKSTRSRQHNGQANEIDEKVDKVRVDVLAEKRKSTKRSTRCRRVHGRAKEVDEKVVSRASSHLSVDKQVDEVGQNFLIFLF</sequence>
<proteinExistence type="predicted"/>
<feature type="region of interest" description="Disordered" evidence="1">
    <location>
        <begin position="56"/>
        <end position="83"/>
    </location>
</feature>
<protein>
    <submittedName>
        <fullName evidence="2">OLC1v1030517C1</fullName>
    </submittedName>
</protein>
<name>A0AAV1CH37_OLDCO</name>
<organism evidence="2 3">
    <name type="scientific">Oldenlandia corymbosa var. corymbosa</name>
    <dbReference type="NCBI Taxonomy" id="529605"/>
    <lineage>
        <taxon>Eukaryota</taxon>
        <taxon>Viridiplantae</taxon>
        <taxon>Streptophyta</taxon>
        <taxon>Embryophyta</taxon>
        <taxon>Tracheophyta</taxon>
        <taxon>Spermatophyta</taxon>
        <taxon>Magnoliopsida</taxon>
        <taxon>eudicotyledons</taxon>
        <taxon>Gunneridae</taxon>
        <taxon>Pentapetalae</taxon>
        <taxon>asterids</taxon>
        <taxon>lamiids</taxon>
        <taxon>Gentianales</taxon>
        <taxon>Rubiaceae</taxon>
        <taxon>Rubioideae</taxon>
        <taxon>Spermacoceae</taxon>
        <taxon>Hedyotis-Oldenlandia complex</taxon>
        <taxon>Oldenlandia</taxon>
    </lineage>
</organism>
<dbReference type="Proteomes" id="UP001161247">
    <property type="component" value="Chromosome 2"/>
</dbReference>
<feature type="compositionally biased region" description="Basic residues" evidence="1">
    <location>
        <begin position="56"/>
        <end position="75"/>
    </location>
</feature>
<evidence type="ECO:0000313" key="3">
    <source>
        <dbReference type="Proteomes" id="UP001161247"/>
    </source>
</evidence>
<accession>A0AAV1CH37</accession>
<dbReference type="EMBL" id="OX459119">
    <property type="protein sequence ID" value="CAI9094730.1"/>
    <property type="molecule type" value="Genomic_DNA"/>
</dbReference>
<evidence type="ECO:0000256" key="1">
    <source>
        <dbReference type="SAM" id="MobiDB-lite"/>
    </source>
</evidence>
<dbReference type="AlphaFoldDB" id="A0AAV1CH37"/>